<dbReference type="InterPro" id="IPR027798">
    <property type="entry name" value="Ub_Mut7C"/>
</dbReference>
<dbReference type="EMBL" id="AOEX01000039">
    <property type="protein sequence ID" value="EME64114.1"/>
    <property type="molecule type" value="Genomic_DNA"/>
</dbReference>
<gene>
    <name evidence="4" type="ORF">G352_13180</name>
</gene>
<sequence length="343" mass="38297">MVIVGDPESRGVLPGPEPVASPGGRQRTITPPKGGRSRPPFGSLSGSAVNRYPVSVFNLLDVDRLPPAHAAAGGACRIVGLREVVPIHAPHDHRSMTGHVEVRAYAELNDFVAPESRGVAVRRPFRSHQTVKDIVEAMGIPHTEIDLIVVDGEPVDFAYRPRPGARIAVYPLFEALDIEPITRLRPVPLRDPRFVVDVNLGRLARLLRLLGFDVLWTSDMDDAELARIGSAHQRILLTRDRGLLERREITHGLFVHADRPLEQIVEVVRRLDLGARFAPFTRCLRCNGRLVAVPKEEVLEQLEPLTRRFYDDFSRCTECGRIYWAGSHHRKLVALVREIGAEI</sequence>
<dbReference type="Proteomes" id="UP000011731">
    <property type="component" value="Unassembled WGS sequence"/>
</dbReference>
<dbReference type="InterPro" id="IPR002782">
    <property type="entry name" value="Mut7-C_RNAse_dom"/>
</dbReference>
<dbReference type="AlphaFoldDB" id="M2ZUU1"/>
<accession>M2ZUU1</accession>
<evidence type="ECO:0000313" key="5">
    <source>
        <dbReference type="Proteomes" id="UP000011731"/>
    </source>
</evidence>
<dbReference type="Pfam" id="PF01927">
    <property type="entry name" value="Mut7-C"/>
    <property type="match status" value="1"/>
</dbReference>
<evidence type="ECO:0008006" key="6">
    <source>
        <dbReference type="Google" id="ProtNLM"/>
    </source>
</evidence>
<evidence type="ECO:0000259" key="2">
    <source>
        <dbReference type="Pfam" id="PF01927"/>
    </source>
</evidence>
<feature type="domain" description="Mut7-C RNAse" evidence="2">
    <location>
        <begin position="192"/>
        <end position="334"/>
    </location>
</feature>
<comment type="caution">
    <text evidence="4">The sequence shown here is derived from an EMBL/GenBank/DDBJ whole genome shotgun (WGS) entry which is preliminary data.</text>
</comment>
<dbReference type="PANTHER" id="PTHR39081">
    <property type="entry name" value="MUT7-C DOMAIN-CONTAINING PROTEIN"/>
    <property type="match status" value="1"/>
</dbReference>
<keyword evidence="5" id="KW-1185">Reference proteome</keyword>
<dbReference type="PANTHER" id="PTHR39081:SF1">
    <property type="entry name" value="MUT7-C RNASE DOMAIN-CONTAINING PROTEIN"/>
    <property type="match status" value="1"/>
</dbReference>
<protein>
    <recommendedName>
        <fullName evidence="6">Twitching motility protein PilT</fullName>
    </recommendedName>
</protein>
<evidence type="ECO:0000259" key="3">
    <source>
        <dbReference type="Pfam" id="PF14451"/>
    </source>
</evidence>
<name>M2ZUU1_9NOCA</name>
<evidence type="ECO:0000313" key="4">
    <source>
        <dbReference type="EMBL" id="EME64114.1"/>
    </source>
</evidence>
<reference evidence="4 5" key="1">
    <citation type="journal article" date="2013" name="Genome Announc.">
        <title>Draft Genome Sequence of Rhodococcus ruber Strain BKS 20-38.</title>
        <authorList>
            <person name="Bala M."/>
            <person name="Kumar S."/>
            <person name="Raghava G.P."/>
            <person name="Mayilraj S."/>
        </authorList>
    </citation>
    <scope>NUCLEOTIDE SEQUENCE [LARGE SCALE GENOMIC DNA]</scope>
    <source>
        <strain evidence="4 5">BKS 20-38</strain>
    </source>
</reference>
<organism evidence="4 5">
    <name type="scientific">Rhodococcus ruber BKS 20-38</name>
    <dbReference type="NCBI Taxonomy" id="1278076"/>
    <lineage>
        <taxon>Bacteria</taxon>
        <taxon>Bacillati</taxon>
        <taxon>Actinomycetota</taxon>
        <taxon>Actinomycetes</taxon>
        <taxon>Mycobacteriales</taxon>
        <taxon>Nocardiaceae</taxon>
        <taxon>Rhodococcus</taxon>
    </lineage>
</organism>
<feature type="region of interest" description="Disordered" evidence="1">
    <location>
        <begin position="1"/>
        <end position="44"/>
    </location>
</feature>
<proteinExistence type="predicted"/>
<feature type="domain" description="Ubiquitin Mut7-C" evidence="3">
    <location>
        <begin position="99"/>
        <end position="177"/>
    </location>
</feature>
<dbReference type="Pfam" id="PF14451">
    <property type="entry name" value="Ub-Mut7C"/>
    <property type="match status" value="1"/>
</dbReference>
<evidence type="ECO:0000256" key="1">
    <source>
        <dbReference type="SAM" id="MobiDB-lite"/>
    </source>
</evidence>
<dbReference type="PATRIC" id="fig|1278076.4.peg.2730"/>